<organism evidence="1 2">
    <name type="scientific">Pontibacillus chungwhensis</name>
    <dbReference type="NCBI Taxonomy" id="265426"/>
    <lineage>
        <taxon>Bacteria</taxon>
        <taxon>Bacillati</taxon>
        <taxon>Bacillota</taxon>
        <taxon>Bacilli</taxon>
        <taxon>Bacillales</taxon>
        <taxon>Bacillaceae</taxon>
        <taxon>Pontibacillus</taxon>
    </lineage>
</organism>
<gene>
    <name evidence="1" type="ORF">QNI29_03550</name>
</gene>
<dbReference type="Pfam" id="PF05489">
    <property type="entry name" value="Phage_tail_X"/>
    <property type="match status" value="1"/>
</dbReference>
<reference evidence="1 2" key="1">
    <citation type="submission" date="2023-05" db="EMBL/GenBank/DDBJ databases">
        <title>Comparative genomics reveals the evidence of polycyclic aromatic hydrocarbons degradation in moderately halophilic genus Pontibacillus.</title>
        <authorList>
            <person name="Yang H."/>
            <person name="Qian Z."/>
        </authorList>
    </citation>
    <scope>NUCLEOTIDE SEQUENCE [LARGE SCALE GENOMIC DNA]</scope>
    <source>
        <strain evidence="2">HN14</strain>
    </source>
</reference>
<name>A0ABY8V2C9_9BACI</name>
<sequence>MVYETLQGDTWDGIAYKFYKDETKMIELLRANPVHINTVIFSAGISLDIPAVEVKPKEEKPPWLR</sequence>
<dbReference type="InterPro" id="IPR018392">
    <property type="entry name" value="LysM"/>
</dbReference>
<dbReference type="RefSeq" id="WP_231418510.1">
    <property type="nucleotide sequence ID" value="NZ_CP126446.1"/>
</dbReference>
<dbReference type="Proteomes" id="UP001236652">
    <property type="component" value="Chromosome"/>
</dbReference>
<keyword evidence="2" id="KW-1185">Reference proteome</keyword>
<protein>
    <submittedName>
        <fullName evidence="1">Tail protein X</fullName>
    </submittedName>
</protein>
<dbReference type="CDD" id="cd00118">
    <property type="entry name" value="LysM"/>
    <property type="match status" value="1"/>
</dbReference>
<evidence type="ECO:0000313" key="2">
    <source>
        <dbReference type="Proteomes" id="UP001236652"/>
    </source>
</evidence>
<accession>A0ABY8V2C9</accession>
<dbReference type="InterPro" id="IPR008861">
    <property type="entry name" value="GpX-like"/>
</dbReference>
<proteinExistence type="predicted"/>
<evidence type="ECO:0000313" key="1">
    <source>
        <dbReference type="EMBL" id="WIF98739.1"/>
    </source>
</evidence>
<dbReference type="EMBL" id="CP126446">
    <property type="protein sequence ID" value="WIF98739.1"/>
    <property type="molecule type" value="Genomic_DNA"/>
</dbReference>